<feature type="chain" id="PRO_5045370550" description="UrcA family protein" evidence="1">
    <location>
        <begin position="26"/>
        <end position="125"/>
    </location>
</feature>
<comment type="caution">
    <text evidence="2">The sequence shown here is derived from an EMBL/GenBank/DDBJ whole genome shotgun (WGS) entry which is preliminary data.</text>
</comment>
<keyword evidence="3" id="KW-1185">Reference proteome</keyword>
<dbReference type="Proteomes" id="UP001165296">
    <property type="component" value="Unassembled WGS sequence"/>
</dbReference>
<dbReference type="RefSeq" id="WP_226179657.1">
    <property type="nucleotide sequence ID" value="NZ_JAJADR010000009.1"/>
</dbReference>
<organism evidence="2 3">
    <name type="scientific">Hymenobacter lucidus</name>
    <dbReference type="NCBI Taxonomy" id="2880930"/>
    <lineage>
        <taxon>Bacteria</taxon>
        <taxon>Pseudomonadati</taxon>
        <taxon>Bacteroidota</taxon>
        <taxon>Cytophagia</taxon>
        <taxon>Cytophagales</taxon>
        <taxon>Hymenobacteraceae</taxon>
        <taxon>Hymenobacter</taxon>
    </lineage>
</organism>
<protein>
    <recommendedName>
        <fullName evidence="4">UrcA family protein</fullName>
    </recommendedName>
</protein>
<accession>A0ABS8AXQ4</accession>
<reference evidence="2" key="1">
    <citation type="submission" date="2021-10" db="EMBL/GenBank/DDBJ databases">
        <authorList>
            <person name="Dean J.D."/>
            <person name="Kim M.K."/>
            <person name="Newey C.N."/>
            <person name="Stoker T.S."/>
            <person name="Thompson D.W."/>
            <person name="Grose J.H."/>
        </authorList>
    </citation>
    <scope>NUCLEOTIDE SEQUENCE</scope>
    <source>
        <strain evidence="2">BT178</strain>
    </source>
</reference>
<gene>
    <name evidence="2" type="ORF">LGH74_21625</name>
</gene>
<evidence type="ECO:0008006" key="4">
    <source>
        <dbReference type="Google" id="ProtNLM"/>
    </source>
</evidence>
<dbReference type="EMBL" id="JAJADR010000009">
    <property type="protein sequence ID" value="MCB2410602.1"/>
    <property type="molecule type" value="Genomic_DNA"/>
</dbReference>
<evidence type="ECO:0000256" key="1">
    <source>
        <dbReference type="SAM" id="SignalP"/>
    </source>
</evidence>
<sequence>MKTSLISRLSLLVAAFGLSITMANAQVSVYTEDAKQPGAGYWSIETDAAHRNYSIVRFYSANHEKIYEERINELCLDPSRGTAACRRTARMLSNAVVQMQRARTNSIVTNGLSLNYRAQRIYASR</sequence>
<evidence type="ECO:0000313" key="2">
    <source>
        <dbReference type="EMBL" id="MCB2410602.1"/>
    </source>
</evidence>
<name>A0ABS8AXQ4_9BACT</name>
<keyword evidence="1" id="KW-0732">Signal</keyword>
<feature type="signal peptide" evidence="1">
    <location>
        <begin position="1"/>
        <end position="25"/>
    </location>
</feature>
<proteinExistence type="predicted"/>
<evidence type="ECO:0000313" key="3">
    <source>
        <dbReference type="Proteomes" id="UP001165296"/>
    </source>
</evidence>